<comment type="cofactor">
    <cofactor evidence="1">
        <name>Mo-molybdopterin</name>
        <dbReference type="ChEBI" id="CHEBI:71302"/>
    </cofactor>
</comment>
<keyword evidence="2" id="KW-0500">Molybdenum</keyword>
<dbReference type="GO" id="GO:0020037">
    <property type="term" value="F:heme binding"/>
    <property type="evidence" value="ECO:0007669"/>
    <property type="project" value="TreeGrafter"/>
</dbReference>
<dbReference type="AlphaFoldDB" id="D2SEI4"/>
<reference evidence="7 8" key="1">
    <citation type="journal article" date="2010" name="Stand. Genomic Sci.">
        <title>Complete genome sequence of Geodermatophilus obscurus type strain (G-20).</title>
        <authorList>
            <person name="Ivanova N."/>
            <person name="Sikorski J."/>
            <person name="Jando M."/>
            <person name="Munk C."/>
            <person name="Lapidus A."/>
            <person name="Glavina Del Rio T."/>
            <person name="Copeland A."/>
            <person name="Tice H."/>
            <person name="Cheng J.-F."/>
            <person name="Lucas S."/>
            <person name="Chen F."/>
            <person name="Nolan M."/>
            <person name="Bruce D."/>
            <person name="Goodwin L."/>
            <person name="Pitluck S."/>
            <person name="Mavromatis K."/>
            <person name="Mikhailova N."/>
            <person name="Pati A."/>
            <person name="Chen A."/>
            <person name="Palaniappan K."/>
            <person name="Land M."/>
            <person name="Hauser L."/>
            <person name="Chang Y.-J."/>
            <person name="Jeffries C.D."/>
            <person name="Meincke L."/>
            <person name="Brettin T."/>
            <person name="Detter J.C."/>
            <person name="Detter J.C."/>
            <person name="Rohde M."/>
            <person name="Goeker M."/>
            <person name="Bristow J."/>
            <person name="Eisen J.A."/>
            <person name="Markowitz V."/>
            <person name="Hugenholtz P."/>
            <person name="Kyrpides N.C."/>
            <person name="Klenk H.-P."/>
        </authorList>
    </citation>
    <scope>NUCLEOTIDE SEQUENCE [LARGE SCALE GENOMIC DNA]</scope>
    <source>
        <strain evidence="8">ATCC 25078 / DSM 43160 / JCM 3152 / KCC A-0152 / KCTC 9177 / NBRC 13315 / NRRL B-3577 / G-20</strain>
    </source>
</reference>
<keyword evidence="3" id="KW-0479">Metal-binding</keyword>
<feature type="domain" description="Oxidoreductase molybdopterin-binding" evidence="5">
    <location>
        <begin position="101"/>
        <end position="272"/>
    </location>
</feature>
<dbReference type="InterPro" id="IPR008335">
    <property type="entry name" value="Mopterin_OxRdtase_euk"/>
</dbReference>
<dbReference type="InterPro" id="IPR005066">
    <property type="entry name" value="MoCF_OxRdtse_dimer"/>
</dbReference>
<reference evidence="8" key="2">
    <citation type="submission" date="2010-01" db="EMBL/GenBank/DDBJ databases">
        <title>The complete genome of Geodermatophilus obscurus DSM 43160.</title>
        <authorList>
            <consortium name="US DOE Joint Genome Institute (JGI-PGF)"/>
            <person name="Lucas S."/>
            <person name="Copeland A."/>
            <person name="Lapidus A."/>
            <person name="Glavina del Rio T."/>
            <person name="Dalin E."/>
            <person name="Tice H."/>
            <person name="Bruce D."/>
            <person name="Goodwin L."/>
            <person name="Pitluck S."/>
            <person name="Kyrpides N."/>
            <person name="Mavromatis K."/>
            <person name="Ivanova N."/>
            <person name="Munk A.C."/>
            <person name="Brettin T."/>
            <person name="Detter J.C."/>
            <person name="Han C."/>
            <person name="Larimer F."/>
            <person name="Land M."/>
            <person name="Hauser L."/>
            <person name="Markowitz V."/>
            <person name="Cheng J.-F."/>
            <person name="Hugenholtz P."/>
            <person name="Woyke T."/>
            <person name="Wu D."/>
            <person name="Jando M."/>
            <person name="Schneider S."/>
            <person name="Klenk H.-P."/>
            <person name="Eisen J.A."/>
        </authorList>
    </citation>
    <scope>NUCLEOTIDE SEQUENCE [LARGE SCALE GENOMIC DNA]</scope>
    <source>
        <strain evidence="8">ATCC 25078 / DSM 43160 / JCM 3152 / KCC A-0152 / KCTC 9177 / NBRC 13315 / NRRL B-3577 / G-20</strain>
    </source>
</reference>
<evidence type="ECO:0000256" key="4">
    <source>
        <dbReference type="ARBA" id="ARBA00023002"/>
    </source>
</evidence>
<dbReference type="GO" id="GO:0009703">
    <property type="term" value="F:nitrate reductase (NADH) activity"/>
    <property type="evidence" value="ECO:0007669"/>
    <property type="project" value="UniProtKB-EC"/>
</dbReference>
<dbReference type="GO" id="GO:0043546">
    <property type="term" value="F:molybdopterin cofactor binding"/>
    <property type="evidence" value="ECO:0007669"/>
    <property type="project" value="TreeGrafter"/>
</dbReference>
<dbReference type="eggNOG" id="COG2041">
    <property type="taxonomic scope" value="Bacteria"/>
</dbReference>
<proteinExistence type="predicted"/>
<evidence type="ECO:0000256" key="3">
    <source>
        <dbReference type="ARBA" id="ARBA00022723"/>
    </source>
</evidence>
<evidence type="ECO:0000313" key="8">
    <source>
        <dbReference type="Proteomes" id="UP000001382"/>
    </source>
</evidence>
<dbReference type="GO" id="GO:0030151">
    <property type="term" value="F:molybdenum ion binding"/>
    <property type="evidence" value="ECO:0007669"/>
    <property type="project" value="InterPro"/>
</dbReference>
<dbReference type="InterPro" id="IPR000572">
    <property type="entry name" value="OxRdtase_Mopterin-bd_dom"/>
</dbReference>
<dbReference type="InterPro" id="IPR036374">
    <property type="entry name" value="OxRdtase_Mopterin-bd_sf"/>
</dbReference>
<dbReference type="InterPro" id="IPR014756">
    <property type="entry name" value="Ig_E-set"/>
</dbReference>
<accession>D2SEI4</accession>
<evidence type="ECO:0000259" key="5">
    <source>
        <dbReference type="Pfam" id="PF00174"/>
    </source>
</evidence>
<gene>
    <name evidence="7" type="ordered locus">Gobs_4055</name>
</gene>
<keyword evidence="4 7" id="KW-0560">Oxidoreductase</keyword>
<keyword evidence="8" id="KW-1185">Reference proteome</keyword>
<sequence>MCRLRQPHDQLDGKAWNPATLAWPLAAHRLTARAVPLGGHQANTLPMTATQSTHRGRARIAEPGEGIGLDELALATRNHGMPLEALRYDVTPPGLHYVLTHYDIPAVDPATWSLEVGGAVARPLRLTLDALRSRPAVTSRVLLECAGNGRARYEPRPVSQPWLLEAVGTAEWTGTPLAPLLEEAGPADAAVDVAFTGADHGVERGVEQDYARGLPLAEAVRPEVMLVWGMNGMPLPPQHGAPLRLLVPGWYGMAHVKWLTRIEVLDHPFDGYQNTTAYRLKVDSADAGEPVTRIAPRALLTPPGWPDFMTRERFLRPGPVTLTGRAWSGRAPIQGVEVSTDGGATWSPAEVAPADPAHPWAWRAWTFPWTAEPGSWELVARATDAEGSQPTEQVWNRQGMANNLVQRVPVTVLE</sequence>
<name>D2SEI4_GEOOG</name>
<dbReference type="SUPFAM" id="SSF81296">
    <property type="entry name" value="E set domains"/>
    <property type="match status" value="1"/>
</dbReference>
<dbReference type="EC" id="1.7.1.1" evidence="7"/>
<dbReference type="Gene3D" id="3.90.420.10">
    <property type="entry name" value="Oxidoreductase, molybdopterin-binding domain"/>
    <property type="match status" value="1"/>
</dbReference>
<dbReference type="Pfam" id="PF00174">
    <property type="entry name" value="Oxidored_molyb"/>
    <property type="match status" value="1"/>
</dbReference>
<evidence type="ECO:0000256" key="2">
    <source>
        <dbReference type="ARBA" id="ARBA00022505"/>
    </source>
</evidence>
<dbReference type="GO" id="GO:0008482">
    <property type="term" value="F:sulfite oxidase activity"/>
    <property type="evidence" value="ECO:0007669"/>
    <property type="project" value="TreeGrafter"/>
</dbReference>
<dbReference type="KEGG" id="gob:Gobs_4055"/>
<evidence type="ECO:0000313" key="7">
    <source>
        <dbReference type="EMBL" id="ADB76620.1"/>
    </source>
</evidence>
<dbReference type="Pfam" id="PF03404">
    <property type="entry name" value="Mo-co_dimer"/>
    <property type="match status" value="1"/>
</dbReference>
<dbReference type="Gene3D" id="2.60.40.650">
    <property type="match status" value="1"/>
</dbReference>
<dbReference type="HOGENOM" id="CLU_003827_5_5_11"/>
<dbReference type="GO" id="GO:0006790">
    <property type="term" value="P:sulfur compound metabolic process"/>
    <property type="evidence" value="ECO:0007669"/>
    <property type="project" value="TreeGrafter"/>
</dbReference>
<dbReference type="PANTHER" id="PTHR19372">
    <property type="entry name" value="SULFITE REDUCTASE"/>
    <property type="match status" value="1"/>
</dbReference>
<dbReference type="Proteomes" id="UP000001382">
    <property type="component" value="Chromosome"/>
</dbReference>
<dbReference type="STRING" id="526225.Gobs_4055"/>
<evidence type="ECO:0000259" key="6">
    <source>
        <dbReference type="Pfam" id="PF03404"/>
    </source>
</evidence>
<evidence type="ECO:0000256" key="1">
    <source>
        <dbReference type="ARBA" id="ARBA00001924"/>
    </source>
</evidence>
<protein>
    <submittedName>
        <fullName evidence="7">Nitrate reductase (NADH)</fullName>
        <ecNumber evidence="7">1.7.1.1</ecNumber>
    </submittedName>
</protein>
<dbReference type="PANTHER" id="PTHR19372:SF7">
    <property type="entry name" value="SULFITE OXIDASE, MITOCHONDRIAL"/>
    <property type="match status" value="1"/>
</dbReference>
<feature type="domain" description="Moybdenum cofactor oxidoreductase dimerisation" evidence="6">
    <location>
        <begin position="318"/>
        <end position="411"/>
    </location>
</feature>
<dbReference type="EMBL" id="CP001867">
    <property type="protein sequence ID" value="ADB76620.1"/>
    <property type="molecule type" value="Genomic_DNA"/>
</dbReference>
<dbReference type="CDD" id="cd02110">
    <property type="entry name" value="SO_family_Moco_dimer"/>
    <property type="match status" value="1"/>
</dbReference>
<dbReference type="SUPFAM" id="SSF56524">
    <property type="entry name" value="Oxidoreductase molybdopterin-binding domain"/>
    <property type="match status" value="1"/>
</dbReference>
<organism evidence="7 8">
    <name type="scientific">Geodermatophilus obscurus (strain ATCC 25078 / DSM 43160 / JCM 3152 / CCUG 61914 / KCC A-0152 / KCTC 9177 / NBRC 13315 / NRRL B-3577 / G-20)</name>
    <dbReference type="NCBI Taxonomy" id="526225"/>
    <lineage>
        <taxon>Bacteria</taxon>
        <taxon>Bacillati</taxon>
        <taxon>Actinomycetota</taxon>
        <taxon>Actinomycetes</taxon>
        <taxon>Geodermatophilales</taxon>
        <taxon>Geodermatophilaceae</taxon>
        <taxon>Geodermatophilus</taxon>
    </lineage>
</organism>
<dbReference type="PRINTS" id="PR00407">
    <property type="entry name" value="EUMOPTERIN"/>
</dbReference>